<dbReference type="InterPro" id="IPR038186">
    <property type="entry name" value="CHAD_dom_sf"/>
</dbReference>
<dbReference type="RefSeq" id="WP_163734948.1">
    <property type="nucleotide sequence ID" value="NZ_JAAGOA010000004.1"/>
</dbReference>
<dbReference type="Pfam" id="PF05235">
    <property type="entry name" value="CHAD"/>
    <property type="match status" value="1"/>
</dbReference>
<dbReference type="Gene3D" id="1.40.20.10">
    <property type="entry name" value="CHAD domain"/>
    <property type="match status" value="1"/>
</dbReference>
<dbReference type="PROSITE" id="PS51708">
    <property type="entry name" value="CHAD"/>
    <property type="match status" value="1"/>
</dbReference>
<organism evidence="2 3">
    <name type="scientific">Phytoactinopolyspora halotolerans</name>
    <dbReference type="NCBI Taxonomy" id="1981512"/>
    <lineage>
        <taxon>Bacteria</taxon>
        <taxon>Bacillati</taxon>
        <taxon>Actinomycetota</taxon>
        <taxon>Actinomycetes</taxon>
        <taxon>Jiangellales</taxon>
        <taxon>Jiangellaceae</taxon>
        <taxon>Phytoactinopolyspora</taxon>
    </lineage>
</organism>
<dbReference type="Proteomes" id="UP000475214">
    <property type="component" value="Unassembled WGS sequence"/>
</dbReference>
<evidence type="ECO:0000313" key="3">
    <source>
        <dbReference type="Proteomes" id="UP000475214"/>
    </source>
</evidence>
<sequence length="340" mass="37706">MTTPIAPAQSPEGDVPVRRITPGMTADVAVATALLGFLDTIEHNVPGTIEDRDPEFLHDLRVAVRRTRSLIKLAGDVLPAPLAERYAPRFKWLGDLTTPTRDLDVYLLRLNDLAEWLVGAEGDDLDPFAEHVRRQRSKSRRSLVRGLRSQRFSSLCRNWRTALTAVVDGRAGMDASADPAGQRSRSAPVTVEHLAADRVRHAYKRVLRRAQVITPDSPAEQIHALRKRCKELRYILEVFEPVCAPGKHRSVVKRLKRVQDVLGDFQDGEVQSAALRSFAQQMLDDDPPPAATLLAMGELSARFTAQQHQARLSLTAALPRLVGANTHSRIEAMLPARTLA</sequence>
<dbReference type="EMBL" id="JAAGOA010000004">
    <property type="protein sequence ID" value="NED99995.1"/>
    <property type="molecule type" value="Genomic_DNA"/>
</dbReference>
<evidence type="ECO:0000313" key="2">
    <source>
        <dbReference type="EMBL" id="NED99995.1"/>
    </source>
</evidence>
<dbReference type="AlphaFoldDB" id="A0A6L9S4D6"/>
<dbReference type="SMART" id="SM00880">
    <property type="entry name" value="CHAD"/>
    <property type="match status" value="1"/>
</dbReference>
<reference evidence="2 3" key="1">
    <citation type="submission" date="2020-02" db="EMBL/GenBank/DDBJ databases">
        <authorList>
            <person name="Li X.-J."/>
            <person name="Han X.-M."/>
        </authorList>
    </citation>
    <scope>NUCLEOTIDE SEQUENCE [LARGE SCALE GENOMIC DNA]</scope>
    <source>
        <strain evidence="2 3">CCTCC AB 2017055</strain>
    </source>
</reference>
<dbReference type="PANTHER" id="PTHR39339">
    <property type="entry name" value="SLR1444 PROTEIN"/>
    <property type="match status" value="1"/>
</dbReference>
<protein>
    <submittedName>
        <fullName evidence="2">CHAD domain-containing protein</fullName>
    </submittedName>
</protein>
<proteinExistence type="predicted"/>
<gene>
    <name evidence="2" type="ORF">G1H10_07415</name>
</gene>
<feature type="domain" description="CHAD" evidence="1">
    <location>
        <begin position="23"/>
        <end position="319"/>
    </location>
</feature>
<comment type="caution">
    <text evidence="2">The sequence shown here is derived from an EMBL/GenBank/DDBJ whole genome shotgun (WGS) entry which is preliminary data.</text>
</comment>
<dbReference type="InterPro" id="IPR007899">
    <property type="entry name" value="CHAD_dom"/>
</dbReference>
<dbReference type="PANTHER" id="PTHR39339:SF1">
    <property type="entry name" value="CHAD DOMAIN-CONTAINING PROTEIN"/>
    <property type="match status" value="1"/>
</dbReference>
<keyword evidence="3" id="KW-1185">Reference proteome</keyword>
<accession>A0A6L9S4D6</accession>
<evidence type="ECO:0000259" key="1">
    <source>
        <dbReference type="PROSITE" id="PS51708"/>
    </source>
</evidence>
<name>A0A6L9S4D6_9ACTN</name>